<dbReference type="PROSITE" id="PS50846">
    <property type="entry name" value="HMA_2"/>
    <property type="match status" value="1"/>
</dbReference>
<evidence type="ECO:0000256" key="4">
    <source>
        <dbReference type="ARBA" id="ARBA00023289"/>
    </source>
</evidence>
<dbReference type="SUPFAM" id="SSF55008">
    <property type="entry name" value="HMA, heavy metal-associated domain"/>
    <property type="match status" value="1"/>
</dbReference>
<gene>
    <name evidence="8" type="ORF">PVAP13_9KG410300</name>
</gene>
<keyword evidence="1" id="KW-0488">Methylation</keyword>
<keyword evidence="9" id="KW-1185">Reference proteome</keyword>
<accession>A0A8T0NQE9</accession>
<evidence type="ECO:0000313" key="8">
    <source>
        <dbReference type="EMBL" id="KAG2551660.1"/>
    </source>
</evidence>
<comment type="caution">
    <text evidence="8">The sequence shown here is derived from an EMBL/GenBank/DDBJ whole genome shotgun (WGS) entry which is preliminary data.</text>
</comment>
<dbReference type="PANTHER" id="PTHR45811">
    <property type="entry name" value="COPPER TRANSPORT PROTEIN FAMILY-RELATED"/>
    <property type="match status" value="1"/>
</dbReference>
<evidence type="ECO:0000256" key="3">
    <source>
        <dbReference type="ARBA" id="ARBA00023288"/>
    </source>
</evidence>
<dbReference type="InterPro" id="IPR036163">
    <property type="entry name" value="HMA_dom_sf"/>
</dbReference>
<feature type="compositionally biased region" description="Basic and acidic residues" evidence="6">
    <location>
        <begin position="76"/>
        <end position="98"/>
    </location>
</feature>
<dbReference type="OrthoDB" id="1923658at2759"/>
<reference evidence="8" key="1">
    <citation type="submission" date="2020-05" db="EMBL/GenBank/DDBJ databases">
        <title>WGS assembly of Panicum virgatum.</title>
        <authorList>
            <person name="Lovell J.T."/>
            <person name="Jenkins J."/>
            <person name="Shu S."/>
            <person name="Juenger T.E."/>
            <person name="Schmutz J."/>
        </authorList>
    </citation>
    <scope>NUCLEOTIDE SEQUENCE</scope>
    <source>
        <strain evidence="8">AP13</strain>
    </source>
</reference>
<comment type="similarity">
    <text evidence="5">Belongs to the HIPP family.</text>
</comment>
<dbReference type="PANTHER" id="PTHR45811:SF17">
    <property type="entry name" value="HEAVY METAL-ASSOCIATED DOMAIN CONTAINING PROTEIN"/>
    <property type="match status" value="1"/>
</dbReference>
<dbReference type="AlphaFoldDB" id="A0A8T0NQE9"/>
<organism evidence="8 9">
    <name type="scientific">Panicum virgatum</name>
    <name type="common">Blackwell switchgrass</name>
    <dbReference type="NCBI Taxonomy" id="38727"/>
    <lineage>
        <taxon>Eukaryota</taxon>
        <taxon>Viridiplantae</taxon>
        <taxon>Streptophyta</taxon>
        <taxon>Embryophyta</taxon>
        <taxon>Tracheophyta</taxon>
        <taxon>Spermatophyta</taxon>
        <taxon>Magnoliopsida</taxon>
        <taxon>Liliopsida</taxon>
        <taxon>Poales</taxon>
        <taxon>Poaceae</taxon>
        <taxon>PACMAD clade</taxon>
        <taxon>Panicoideae</taxon>
        <taxon>Panicodae</taxon>
        <taxon>Paniceae</taxon>
        <taxon>Panicinae</taxon>
        <taxon>Panicum</taxon>
        <taxon>Panicum sect. Hiantes</taxon>
    </lineage>
</organism>
<proteinExistence type="inferred from homology"/>
<feature type="domain" description="HMA" evidence="7">
    <location>
        <begin position="5"/>
        <end position="69"/>
    </location>
</feature>
<dbReference type="GO" id="GO:0046872">
    <property type="term" value="F:metal ion binding"/>
    <property type="evidence" value="ECO:0007669"/>
    <property type="project" value="UniProtKB-KW"/>
</dbReference>
<keyword evidence="2" id="KW-0479">Metal-binding</keyword>
<evidence type="ECO:0000313" key="9">
    <source>
        <dbReference type="Proteomes" id="UP000823388"/>
    </source>
</evidence>
<feature type="region of interest" description="Disordered" evidence="6">
    <location>
        <begin position="72"/>
        <end position="100"/>
    </location>
</feature>
<dbReference type="Proteomes" id="UP000823388">
    <property type="component" value="Chromosome 9K"/>
</dbReference>
<dbReference type="Gene3D" id="3.30.70.100">
    <property type="match status" value="1"/>
</dbReference>
<protein>
    <recommendedName>
        <fullName evidence="7">HMA domain-containing protein</fullName>
    </recommendedName>
</protein>
<evidence type="ECO:0000256" key="6">
    <source>
        <dbReference type="SAM" id="MobiDB-lite"/>
    </source>
</evidence>
<dbReference type="InterPro" id="IPR006121">
    <property type="entry name" value="HMA_dom"/>
</dbReference>
<evidence type="ECO:0000259" key="7">
    <source>
        <dbReference type="PROSITE" id="PS50846"/>
    </source>
</evidence>
<dbReference type="EMBL" id="CM029053">
    <property type="protein sequence ID" value="KAG2551660.1"/>
    <property type="molecule type" value="Genomic_DNA"/>
</dbReference>
<dbReference type="InterPro" id="IPR051863">
    <property type="entry name" value="HIPP"/>
</dbReference>
<dbReference type="Pfam" id="PF00403">
    <property type="entry name" value="HMA"/>
    <property type="match status" value="1"/>
</dbReference>
<evidence type="ECO:0000256" key="1">
    <source>
        <dbReference type="ARBA" id="ARBA00022481"/>
    </source>
</evidence>
<evidence type="ECO:0000256" key="2">
    <source>
        <dbReference type="ARBA" id="ARBA00022723"/>
    </source>
</evidence>
<sequence length="140" mass="14501">MPDDSKKIVLKVDIAGDECRATRAMSIVAKFCGVKSMAVDGEKGTLTVVGAVDVVRVAKALRKAGFEARVLSVGPEKAEEKKPDEAAAKKPADDEPKKPPPCCPGCSACCPPPAPGPVAPFPGAVVCYEERPPGNDCAIL</sequence>
<keyword evidence="3" id="KW-0449">Lipoprotein</keyword>
<keyword evidence="4" id="KW-0636">Prenylation</keyword>
<evidence type="ECO:0000256" key="5">
    <source>
        <dbReference type="ARBA" id="ARBA00024045"/>
    </source>
</evidence>
<name>A0A8T0NQE9_PANVG</name>